<gene>
    <name evidence="1" type="ORF">JHL18_16735</name>
</gene>
<evidence type="ECO:0008006" key="3">
    <source>
        <dbReference type="Google" id="ProtNLM"/>
    </source>
</evidence>
<evidence type="ECO:0000313" key="1">
    <source>
        <dbReference type="EMBL" id="MBK1812271.1"/>
    </source>
</evidence>
<reference evidence="2" key="1">
    <citation type="submission" date="2021-01" db="EMBL/GenBank/DDBJ databases">
        <title>Genome public.</title>
        <authorList>
            <person name="Liu C."/>
            <person name="Sun Q."/>
        </authorList>
    </citation>
    <scope>NUCLEOTIDE SEQUENCE [LARGE SCALE GENOMIC DNA]</scope>
    <source>
        <strain evidence="2">YIM B02505</strain>
    </source>
</reference>
<sequence>MTYVYHFTKRENVPIILEQGLMVVSKFNKLNSIIREKAIYAWLIPEHDKMGYLNDKEYVCLRIKVTPKDCIVANMDIISSAFVNFVGTREQVANLPLYKELVSYYDNSAVHIDEYKNGMFRAPEVIIPYCIEPKDITIHSNINSYQYFNLIKNKKNYNETWLERLQHLANYSTDKVTDIVNMLSHTGLIKKIAIHDDSDGLLATYEIIKSKEYFTIELNGEIK</sequence>
<evidence type="ECO:0000313" key="2">
    <source>
        <dbReference type="Proteomes" id="UP000596739"/>
    </source>
</evidence>
<dbReference type="EMBL" id="JAENHN010000046">
    <property type="protein sequence ID" value="MBK1812271.1"/>
    <property type="molecule type" value="Genomic_DNA"/>
</dbReference>
<accession>A0ABS1ESC4</accession>
<protein>
    <recommendedName>
        <fullName evidence="3">DUF4433 domain-containing protein</fullName>
    </recommendedName>
</protein>
<name>A0ABS1ESC4_9CLOT</name>
<organism evidence="1 2">
    <name type="scientific">Clostridium yunnanense</name>
    <dbReference type="NCBI Taxonomy" id="2800325"/>
    <lineage>
        <taxon>Bacteria</taxon>
        <taxon>Bacillati</taxon>
        <taxon>Bacillota</taxon>
        <taxon>Clostridia</taxon>
        <taxon>Eubacteriales</taxon>
        <taxon>Clostridiaceae</taxon>
        <taxon>Clostridium</taxon>
    </lineage>
</organism>
<proteinExistence type="predicted"/>
<dbReference type="RefSeq" id="WP_200271325.1">
    <property type="nucleotide sequence ID" value="NZ_JAENHN010000046.1"/>
</dbReference>
<keyword evidence="2" id="KW-1185">Reference proteome</keyword>
<dbReference type="Proteomes" id="UP000596739">
    <property type="component" value="Unassembled WGS sequence"/>
</dbReference>
<comment type="caution">
    <text evidence="1">The sequence shown here is derived from an EMBL/GenBank/DDBJ whole genome shotgun (WGS) entry which is preliminary data.</text>
</comment>